<name>A0A3G2KD58_9CAUD</name>
<keyword evidence="2" id="KW-1185">Reference proteome</keyword>
<sequence length="188" mass="21094">MTAPDGENFAYTTPDRLQQLLNSQEDLQINSYGNSPAGLLPENPEAAIEFIRWNVLALTDELHELLAETGWKPWATSRHVNLTAARGELVDAFHFFMNLALVLNMDGTELFEQYQAKRAKNAKRQEDGYDGVTGKCPGCKRAMDDDATACYPVKNHRLGNAYYEGVICVHHGRFYKTGPAKEAPTYDH</sequence>
<gene>
    <name evidence="1" type="primary">28</name>
    <name evidence="1" type="ORF">PBI_ARMSTRONG_28</name>
</gene>
<dbReference type="CDD" id="cd11527">
    <property type="entry name" value="NTP-PPase_dUTPase"/>
    <property type="match status" value="1"/>
</dbReference>
<dbReference type="GeneID" id="55006422"/>
<protein>
    <submittedName>
        <fullName evidence="1">Deoxyuridine triphosphatase</fullName>
    </submittedName>
</protein>
<dbReference type="Proteomes" id="UP000281790">
    <property type="component" value="Segment"/>
</dbReference>
<dbReference type="KEGG" id="vg:55006422"/>
<evidence type="ECO:0000313" key="1">
    <source>
        <dbReference type="EMBL" id="AYN56913.1"/>
    </source>
</evidence>
<proteinExistence type="predicted"/>
<dbReference type="Pfam" id="PF08761">
    <property type="entry name" value="dUTPase_2"/>
    <property type="match status" value="1"/>
</dbReference>
<accession>A0A3G2KD58</accession>
<reference evidence="1 2" key="1">
    <citation type="submission" date="2018-09" db="EMBL/GenBank/DDBJ databases">
        <authorList>
            <person name="Kukan E.N."/>
            <person name="Stoner T.H."/>
            <person name="Garlena R.A."/>
            <person name="Russell D.A."/>
            <person name="Pope W.H."/>
            <person name="Jacobs-Sera D."/>
            <person name="Hatfull G.F."/>
        </authorList>
    </citation>
    <scope>NUCLEOTIDE SEQUENCE [LARGE SCALE GENOMIC DNA]</scope>
</reference>
<dbReference type="RefSeq" id="YP_009815162.1">
    <property type="nucleotide sequence ID" value="NC_048090.1"/>
</dbReference>
<organism evidence="1 2">
    <name type="scientific">Microbacterium phage Armstrong</name>
    <dbReference type="NCBI Taxonomy" id="2419971"/>
    <lineage>
        <taxon>Viruses</taxon>
        <taxon>Duplodnaviria</taxon>
        <taxon>Heunggongvirae</taxon>
        <taxon>Uroviricota</taxon>
        <taxon>Caudoviricetes</taxon>
        <taxon>Armstrongvirus</taxon>
        <taxon>Armstrongvirus armstrong</taxon>
    </lineage>
</organism>
<evidence type="ECO:0000313" key="2">
    <source>
        <dbReference type="Proteomes" id="UP000281790"/>
    </source>
</evidence>
<dbReference type="Gene3D" id="1.10.4010.10">
    <property type="entry name" value="Type II deoxyuridine triphosphatase"/>
    <property type="match status" value="1"/>
</dbReference>
<dbReference type="SUPFAM" id="SSF101386">
    <property type="entry name" value="all-alpha NTP pyrophosphatases"/>
    <property type="match status" value="1"/>
</dbReference>
<dbReference type="EMBL" id="MH834596">
    <property type="protein sequence ID" value="AYN56913.1"/>
    <property type="molecule type" value="Genomic_DNA"/>
</dbReference>
<dbReference type="InterPro" id="IPR014871">
    <property type="entry name" value="dUTPase/dCTP_pyrophosphatase"/>
</dbReference>